<accession>A0A4R2PZM9</accession>
<sequence>MALLEDLADALAREAIEAAEQLGDERLIDEMSKAIGESSPTTQEAFMTAVRIRRALGRGRVLMERKQAERALPAPGPSPDGGTAAPRTD</sequence>
<feature type="region of interest" description="Disordered" evidence="1">
    <location>
        <begin position="64"/>
        <end position="89"/>
    </location>
</feature>
<evidence type="ECO:0000313" key="2">
    <source>
        <dbReference type="EMBL" id="TCP40844.1"/>
    </source>
</evidence>
<comment type="caution">
    <text evidence="2">The sequence shown here is derived from an EMBL/GenBank/DDBJ whole genome shotgun (WGS) entry which is preliminary data.</text>
</comment>
<dbReference type="AlphaFoldDB" id="A0A4R2PZM9"/>
<evidence type="ECO:0000256" key="1">
    <source>
        <dbReference type="SAM" id="MobiDB-lite"/>
    </source>
</evidence>
<keyword evidence="3" id="KW-1185">Reference proteome</keyword>
<organism evidence="2 3">
    <name type="scientific">Rhodovulum marinum</name>
    <dbReference type="NCBI Taxonomy" id="320662"/>
    <lineage>
        <taxon>Bacteria</taxon>
        <taxon>Pseudomonadati</taxon>
        <taxon>Pseudomonadota</taxon>
        <taxon>Alphaproteobacteria</taxon>
        <taxon>Rhodobacterales</taxon>
        <taxon>Paracoccaceae</taxon>
        <taxon>Rhodovulum</taxon>
    </lineage>
</organism>
<gene>
    <name evidence="2" type="ORF">EV662_10657</name>
</gene>
<evidence type="ECO:0000313" key="3">
    <source>
        <dbReference type="Proteomes" id="UP000294835"/>
    </source>
</evidence>
<protein>
    <submittedName>
        <fullName evidence="2">Uncharacterized protein</fullName>
    </submittedName>
</protein>
<reference evidence="2 3" key="1">
    <citation type="submission" date="2019-03" db="EMBL/GenBank/DDBJ databases">
        <title>Genomic Encyclopedia of Type Strains, Phase IV (KMG-IV): sequencing the most valuable type-strain genomes for metagenomic binning, comparative biology and taxonomic classification.</title>
        <authorList>
            <person name="Goeker M."/>
        </authorList>
    </citation>
    <scope>NUCLEOTIDE SEQUENCE [LARGE SCALE GENOMIC DNA]</scope>
    <source>
        <strain evidence="2 3">DSM 18063</strain>
    </source>
</reference>
<proteinExistence type="predicted"/>
<dbReference type="EMBL" id="SLXP01000006">
    <property type="protein sequence ID" value="TCP40844.1"/>
    <property type="molecule type" value="Genomic_DNA"/>
</dbReference>
<dbReference type="Proteomes" id="UP000294835">
    <property type="component" value="Unassembled WGS sequence"/>
</dbReference>
<dbReference type="RefSeq" id="WP_207903611.1">
    <property type="nucleotide sequence ID" value="NZ_SLXP01000006.1"/>
</dbReference>
<name>A0A4R2PZM9_9RHOB</name>